<comment type="caution">
    <text evidence="2">The sequence shown here is derived from an EMBL/GenBank/DDBJ whole genome shotgun (WGS) entry which is preliminary data.</text>
</comment>
<feature type="transmembrane region" description="Helical" evidence="1">
    <location>
        <begin position="63"/>
        <end position="82"/>
    </location>
</feature>
<dbReference type="InParanoid" id="A0A543B371"/>
<evidence type="ECO:0000313" key="2">
    <source>
        <dbReference type="EMBL" id="TQL79266.1"/>
    </source>
</evidence>
<keyword evidence="1" id="KW-1133">Transmembrane helix</keyword>
<reference evidence="2 3" key="1">
    <citation type="submission" date="2019-06" db="EMBL/GenBank/DDBJ databases">
        <title>Sequencing the genomes of 1000 actinobacteria strains.</title>
        <authorList>
            <person name="Klenk H.-P."/>
        </authorList>
    </citation>
    <scope>NUCLEOTIDE SEQUENCE [LARGE SCALE GENOMIC DNA]</scope>
    <source>
        <strain evidence="2 3">DSM 45928</strain>
    </source>
</reference>
<organism evidence="2 3">
    <name type="scientific">Stackebrandtia endophytica</name>
    <dbReference type="NCBI Taxonomy" id="1496996"/>
    <lineage>
        <taxon>Bacteria</taxon>
        <taxon>Bacillati</taxon>
        <taxon>Actinomycetota</taxon>
        <taxon>Actinomycetes</taxon>
        <taxon>Glycomycetales</taxon>
        <taxon>Glycomycetaceae</taxon>
        <taxon>Stackebrandtia</taxon>
    </lineage>
</organism>
<evidence type="ECO:0000313" key="3">
    <source>
        <dbReference type="Proteomes" id="UP000317043"/>
    </source>
</evidence>
<gene>
    <name evidence="2" type="ORF">FB566_4867</name>
</gene>
<accession>A0A543B371</accession>
<feature type="transmembrane region" description="Helical" evidence="1">
    <location>
        <begin position="31"/>
        <end position="51"/>
    </location>
</feature>
<evidence type="ECO:0008006" key="4">
    <source>
        <dbReference type="Google" id="ProtNLM"/>
    </source>
</evidence>
<keyword evidence="1" id="KW-0472">Membrane</keyword>
<keyword evidence="1" id="KW-0812">Transmembrane</keyword>
<dbReference type="EMBL" id="VFOW01000001">
    <property type="protein sequence ID" value="TQL79266.1"/>
    <property type="molecule type" value="Genomic_DNA"/>
</dbReference>
<protein>
    <recommendedName>
        <fullName evidence="4">DNA-binding transcriptional regulator of glucitol operon</fullName>
    </recommendedName>
</protein>
<keyword evidence="3" id="KW-1185">Reference proteome</keyword>
<proteinExistence type="predicted"/>
<dbReference type="AlphaFoldDB" id="A0A543B371"/>
<dbReference type="Proteomes" id="UP000317043">
    <property type="component" value="Unassembled WGS sequence"/>
</dbReference>
<evidence type="ECO:0000256" key="1">
    <source>
        <dbReference type="SAM" id="Phobius"/>
    </source>
</evidence>
<sequence>MSSNLAAGPGDALDIGSAYSGNVARFFTPGWVLRHVLMVVVTAGCFGMAYWQWTRALEGSMLSWGYSFQWPLFGLAAVALWVREVQMTLRESRGESVQSEEPPLVSPFDRGDTVPVGATSEQRVLVAATDTVTGTEDAADSYNHYLAWLAANPDRRPTEYPGVPT</sequence>
<name>A0A543B371_9ACTN</name>